<dbReference type="PANTHER" id="PTHR10545">
    <property type="entry name" value="DIAMINE N-ACETYLTRANSFERASE"/>
    <property type="match status" value="1"/>
</dbReference>
<keyword evidence="6" id="KW-1185">Reference proteome</keyword>
<dbReference type="SUPFAM" id="SSF55729">
    <property type="entry name" value="Acyl-CoA N-acyltransferases (Nat)"/>
    <property type="match status" value="1"/>
</dbReference>
<dbReference type="AlphaFoldDB" id="A0A521DE58"/>
<protein>
    <submittedName>
        <fullName evidence="5">Acetyltransferase (GNAT) family protein</fullName>
    </submittedName>
</protein>
<dbReference type="PANTHER" id="PTHR10545:SF29">
    <property type="entry name" value="GH14572P-RELATED"/>
    <property type="match status" value="1"/>
</dbReference>
<dbReference type="FunFam" id="3.40.630.30:FF:000064">
    <property type="entry name" value="GNAT family acetyltransferase"/>
    <property type="match status" value="1"/>
</dbReference>
<dbReference type="RefSeq" id="WP_142714746.1">
    <property type="nucleotide sequence ID" value="NZ_FXTH01000009.1"/>
</dbReference>
<dbReference type="InterPro" id="IPR016181">
    <property type="entry name" value="Acyl_CoA_acyltransferase"/>
</dbReference>
<evidence type="ECO:0000313" key="6">
    <source>
        <dbReference type="Proteomes" id="UP000317593"/>
    </source>
</evidence>
<keyword evidence="2 5" id="KW-0808">Transferase</keyword>
<dbReference type="OrthoDB" id="9805924at2"/>
<dbReference type="GO" id="GO:0008080">
    <property type="term" value="F:N-acetyltransferase activity"/>
    <property type="evidence" value="ECO:0007669"/>
    <property type="project" value="TreeGrafter"/>
</dbReference>
<keyword evidence="3" id="KW-0012">Acyltransferase</keyword>
<dbReference type="PROSITE" id="PS51186">
    <property type="entry name" value="GNAT"/>
    <property type="match status" value="1"/>
</dbReference>
<dbReference type="Proteomes" id="UP000317593">
    <property type="component" value="Unassembled WGS sequence"/>
</dbReference>
<evidence type="ECO:0000256" key="2">
    <source>
        <dbReference type="ARBA" id="ARBA00022679"/>
    </source>
</evidence>
<dbReference type="InterPro" id="IPR000182">
    <property type="entry name" value="GNAT_dom"/>
</dbReference>
<accession>A0A521DE58</accession>
<dbReference type="InterPro" id="IPR051016">
    <property type="entry name" value="Diverse_Substrate_AcTransf"/>
</dbReference>
<reference evidence="5 6" key="1">
    <citation type="submission" date="2017-05" db="EMBL/GenBank/DDBJ databases">
        <authorList>
            <person name="Varghese N."/>
            <person name="Submissions S."/>
        </authorList>
    </citation>
    <scope>NUCLEOTIDE SEQUENCE [LARGE SCALE GENOMIC DNA]</scope>
    <source>
        <strain evidence="5 6">DSM 21194</strain>
    </source>
</reference>
<dbReference type="Pfam" id="PF00583">
    <property type="entry name" value="Acetyltransf_1"/>
    <property type="match status" value="1"/>
</dbReference>
<evidence type="ECO:0000256" key="3">
    <source>
        <dbReference type="ARBA" id="ARBA00023315"/>
    </source>
</evidence>
<feature type="domain" description="N-acetyltransferase" evidence="4">
    <location>
        <begin position="12"/>
        <end position="167"/>
    </location>
</feature>
<organism evidence="5 6">
    <name type="scientific">Fodinibius sediminis</name>
    <dbReference type="NCBI Taxonomy" id="1214077"/>
    <lineage>
        <taxon>Bacteria</taxon>
        <taxon>Pseudomonadati</taxon>
        <taxon>Balneolota</taxon>
        <taxon>Balneolia</taxon>
        <taxon>Balneolales</taxon>
        <taxon>Balneolaceae</taxon>
        <taxon>Fodinibius</taxon>
    </lineage>
</organism>
<gene>
    <name evidence="5" type="ORF">SAMN06265218_109168</name>
</gene>
<evidence type="ECO:0000259" key="4">
    <source>
        <dbReference type="PROSITE" id="PS51186"/>
    </source>
</evidence>
<evidence type="ECO:0000256" key="1">
    <source>
        <dbReference type="ARBA" id="ARBA00008694"/>
    </source>
</evidence>
<dbReference type="CDD" id="cd04301">
    <property type="entry name" value="NAT_SF"/>
    <property type="match status" value="1"/>
</dbReference>
<dbReference type="EMBL" id="FXTH01000009">
    <property type="protein sequence ID" value="SMO69250.1"/>
    <property type="molecule type" value="Genomic_DNA"/>
</dbReference>
<comment type="similarity">
    <text evidence="1">Belongs to the acetyltransferase family.</text>
</comment>
<proteinExistence type="inferred from homology"/>
<dbReference type="Gene3D" id="3.40.630.30">
    <property type="match status" value="1"/>
</dbReference>
<evidence type="ECO:0000313" key="5">
    <source>
        <dbReference type="EMBL" id="SMO69250.1"/>
    </source>
</evidence>
<sequence length="174" mass="19612">MPQKIPTDIPGCYLRFAEKEDTALILDFIHGLAAYEKMADQVVATEELLRKNLFGKQSYAEVLLAYDRDEPVGFALFFHSFSTFRGQAGIYLEDLYVNPSARGRGIGTALLAFLAQLAVERDCARLEWSVLNWNKPAIDFYESLKARPLDDWTTYRLSGRALRNMAQHAASGQA</sequence>
<name>A0A521DE58_9BACT</name>